<comment type="caution">
    <text evidence="6">The sequence shown here is derived from an EMBL/GenBank/DDBJ whole genome shotgun (WGS) entry which is preliminary data.</text>
</comment>
<evidence type="ECO:0000256" key="4">
    <source>
        <dbReference type="ARBA" id="ARBA00023026"/>
    </source>
</evidence>
<dbReference type="GO" id="GO:0005576">
    <property type="term" value="C:extracellular region"/>
    <property type="evidence" value="ECO:0007669"/>
    <property type="project" value="UniProtKB-SubCell"/>
</dbReference>
<dbReference type="RefSeq" id="WP_070925956.1">
    <property type="nucleotide sequence ID" value="NZ_VAUE01000026.1"/>
</dbReference>
<proteinExistence type="inferred from homology"/>
<keyword evidence="7" id="KW-1185">Reference proteome</keyword>
<accession>A0A1S1HXS3</accession>
<evidence type="ECO:0000256" key="3">
    <source>
        <dbReference type="ARBA" id="ARBA00022525"/>
    </source>
</evidence>
<name>A0A1S1HXS3_PROST</name>
<keyword evidence="4" id="KW-0843">Virulence</keyword>
<dbReference type="InterPro" id="IPR009483">
    <property type="entry name" value="IpaD/BipD/SipD"/>
</dbReference>
<dbReference type="EMBL" id="LVIE01000068">
    <property type="protein sequence ID" value="OHT25160.1"/>
    <property type="molecule type" value="Genomic_DNA"/>
</dbReference>
<evidence type="ECO:0000313" key="7">
    <source>
        <dbReference type="Proteomes" id="UP000179588"/>
    </source>
</evidence>
<dbReference type="AlphaFoldDB" id="A0A1S1HXS3"/>
<organism evidence="6 7">
    <name type="scientific">Providencia stuartii</name>
    <dbReference type="NCBI Taxonomy" id="588"/>
    <lineage>
        <taxon>Bacteria</taxon>
        <taxon>Pseudomonadati</taxon>
        <taxon>Pseudomonadota</taxon>
        <taxon>Gammaproteobacteria</taxon>
        <taxon>Enterobacterales</taxon>
        <taxon>Morganellaceae</taxon>
        <taxon>Providencia</taxon>
    </lineage>
</organism>
<comment type="similarity">
    <text evidence="2">Belongs to the invasin protein D family.</text>
</comment>
<evidence type="ECO:0000256" key="1">
    <source>
        <dbReference type="ARBA" id="ARBA00004613"/>
    </source>
</evidence>
<reference evidence="6 7" key="1">
    <citation type="submission" date="2016-03" db="EMBL/GenBank/DDBJ databases">
        <title>Genome sequence of Providencia stuartii strain, isolated from the salivary glands of larval Lucilia sericata.</title>
        <authorList>
            <person name="Yuan Y."/>
            <person name="Zhang Y."/>
            <person name="Fu S."/>
            <person name="Crippen T.L."/>
            <person name="Visi D."/>
            <person name="Benbow M.E."/>
            <person name="Allen M."/>
            <person name="Tomberlin J.K."/>
            <person name="Sze S.-H."/>
            <person name="Tarone A.M."/>
        </authorList>
    </citation>
    <scope>NUCLEOTIDE SEQUENCE [LARGE SCALE GENOMIC DNA]</scope>
    <source>
        <strain evidence="6 7">Crippen</strain>
    </source>
</reference>
<dbReference type="Gene3D" id="1.20.1710.10">
    <property type="entry name" value="IpaD-like"/>
    <property type="match status" value="1"/>
</dbReference>
<dbReference type="OrthoDB" id="6465448at2"/>
<sequence length="343" mass="38572">MGDINIMENRLSFPKMIPSLNKIVDSQISVSPLILRGEFVPDLTSDIVTQAENILLHYGIKIPEDISLQKFNMPAGLSAEQQFQWTMNSAKLAGLEFKATSDKSSIMMSSIRKTVIEDGRSHITSIYDLIENINNDYQKNFGEITKQATKFMEILNTSLGKMSSFMSPGSDGKIFFKPLNFVKKIDAEIKKYTGIEYTGGENRTDAQAYFGNWKANLDHAEPLKIISGGDKEFVFWQKKLDGQGFIVKKVGSEIKIYPDFKPITEIFNIISGTSVSWTGGDMLTQSFQSMQTGIDSQKNAVNNSISRLLETFRQDNSHFETLTQLLIQLLKDLFQYNAGFANT</sequence>
<gene>
    <name evidence="6" type="ORF">A3Q29_15560</name>
</gene>
<evidence type="ECO:0000256" key="5">
    <source>
        <dbReference type="ARBA" id="ARBA00023054"/>
    </source>
</evidence>
<dbReference type="Pfam" id="PF06511">
    <property type="entry name" value="T3SS_TC"/>
    <property type="match status" value="1"/>
</dbReference>
<dbReference type="Proteomes" id="UP000179588">
    <property type="component" value="Unassembled WGS sequence"/>
</dbReference>
<comment type="subcellular location">
    <subcellularLocation>
        <location evidence="1">Secreted</location>
    </subcellularLocation>
</comment>
<evidence type="ECO:0000256" key="2">
    <source>
        <dbReference type="ARBA" id="ARBA00007741"/>
    </source>
</evidence>
<dbReference type="InterPro" id="IPR036708">
    <property type="entry name" value="BipD-like_sf"/>
</dbReference>
<protein>
    <recommendedName>
        <fullName evidence="8">IpaD/SipD/SspD family type III secretion system needle tip protein</fullName>
    </recommendedName>
</protein>
<dbReference type="SUPFAM" id="SSF140693">
    <property type="entry name" value="IpaD-like"/>
    <property type="match status" value="1"/>
</dbReference>
<keyword evidence="5" id="KW-0175">Coiled coil</keyword>
<evidence type="ECO:0000313" key="6">
    <source>
        <dbReference type="EMBL" id="OHT25160.1"/>
    </source>
</evidence>
<keyword evidence="3" id="KW-0964">Secreted</keyword>
<evidence type="ECO:0008006" key="8">
    <source>
        <dbReference type="Google" id="ProtNLM"/>
    </source>
</evidence>